<evidence type="ECO:0000313" key="3">
    <source>
        <dbReference type="Proteomes" id="UP000231333"/>
    </source>
</evidence>
<dbReference type="Proteomes" id="UP000231333">
    <property type="component" value="Unassembled WGS sequence"/>
</dbReference>
<evidence type="ECO:0000256" key="1">
    <source>
        <dbReference type="SAM" id="Phobius"/>
    </source>
</evidence>
<comment type="caution">
    <text evidence="2">The sequence shown here is derived from an EMBL/GenBank/DDBJ whole genome shotgun (WGS) entry which is preliminary data.</text>
</comment>
<dbReference type="Pfam" id="PF04956">
    <property type="entry name" value="TrbC"/>
    <property type="match status" value="1"/>
</dbReference>
<keyword evidence="1" id="KW-0472">Membrane</keyword>
<dbReference type="EMBL" id="PCXL01000011">
    <property type="protein sequence ID" value="PIR38239.1"/>
    <property type="molecule type" value="Genomic_DNA"/>
</dbReference>
<feature type="transmembrane region" description="Helical" evidence="1">
    <location>
        <begin position="96"/>
        <end position="118"/>
    </location>
</feature>
<dbReference type="AlphaFoldDB" id="A0A2H0QVD1"/>
<sequence>MKFLNIAVTTLITASPLLLYAQEQDAMRGEITDERCEGFSCDYGDLINLIQDILLFMLKLSIPIAAIALAVAGFKILTARDSVTERSEAKTMMLKIVGGVMIMLAAGLIVNTIVGALLQGDFNFLD</sequence>
<proteinExistence type="predicted"/>
<gene>
    <name evidence="2" type="ORF">COV34_01330</name>
</gene>
<evidence type="ECO:0000313" key="2">
    <source>
        <dbReference type="EMBL" id="PIR38239.1"/>
    </source>
</evidence>
<feature type="transmembrane region" description="Helical" evidence="1">
    <location>
        <begin position="53"/>
        <end position="76"/>
    </location>
</feature>
<keyword evidence="1" id="KW-1133">Transmembrane helix</keyword>
<accession>A0A2H0QVD1</accession>
<keyword evidence="1" id="KW-0812">Transmembrane</keyword>
<protein>
    <submittedName>
        <fullName evidence="2">Uncharacterized protein</fullName>
    </submittedName>
</protein>
<organism evidence="2 3">
    <name type="scientific">Candidatus Zambryskibacteria bacterium CG10_big_fil_rev_8_21_14_0_10_42_12</name>
    <dbReference type="NCBI Taxonomy" id="1975115"/>
    <lineage>
        <taxon>Bacteria</taxon>
        <taxon>Candidatus Zambryskiibacteriota</taxon>
    </lineage>
</organism>
<name>A0A2H0QVD1_9BACT</name>
<reference evidence="2 3" key="1">
    <citation type="submission" date="2017-09" db="EMBL/GenBank/DDBJ databases">
        <title>Depth-based differentiation of microbial function through sediment-hosted aquifers and enrichment of novel symbionts in the deep terrestrial subsurface.</title>
        <authorList>
            <person name="Probst A.J."/>
            <person name="Ladd B."/>
            <person name="Jarett J.K."/>
            <person name="Geller-Mcgrath D.E."/>
            <person name="Sieber C.M."/>
            <person name="Emerson J.B."/>
            <person name="Anantharaman K."/>
            <person name="Thomas B.C."/>
            <person name="Malmstrom R."/>
            <person name="Stieglmeier M."/>
            <person name="Klingl A."/>
            <person name="Woyke T."/>
            <person name="Ryan C.M."/>
            <person name="Banfield J.F."/>
        </authorList>
    </citation>
    <scope>NUCLEOTIDE SEQUENCE [LARGE SCALE GENOMIC DNA]</scope>
    <source>
        <strain evidence="2">CG10_big_fil_rev_8_21_14_0_10_42_12</strain>
    </source>
</reference>
<dbReference type="InterPro" id="IPR007039">
    <property type="entry name" value="TrbC/VirB2"/>
</dbReference>